<comment type="similarity">
    <text evidence="1 3">Belongs to the type-B carboxylesterase/lipase family.</text>
</comment>
<accession>A0ABT2AAQ8</accession>
<dbReference type="PROSITE" id="PS00122">
    <property type="entry name" value="CARBOXYLESTERASE_B_1"/>
    <property type="match status" value="1"/>
</dbReference>
<feature type="signal peptide" evidence="3">
    <location>
        <begin position="1"/>
        <end position="23"/>
    </location>
</feature>
<dbReference type="Gene3D" id="3.40.50.1820">
    <property type="entry name" value="alpha/beta hydrolase"/>
    <property type="match status" value="2"/>
</dbReference>
<dbReference type="Proteomes" id="UP001205560">
    <property type="component" value="Unassembled WGS sequence"/>
</dbReference>
<evidence type="ECO:0000256" key="3">
    <source>
        <dbReference type="RuleBase" id="RU361235"/>
    </source>
</evidence>
<dbReference type="SUPFAM" id="SSF53474">
    <property type="entry name" value="alpha/beta-Hydrolases"/>
    <property type="match status" value="1"/>
</dbReference>
<organism evidence="5 6">
    <name type="scientific">Massilia norwichensis</name>
    <dbReference type="NCBI Taxonomy" id="1442366"/>
    <lineage>
        <taxon>Bacteria</taxon>
        <taxon>Pseudomonadati</taxon>
        <taxon>Pseudomonadota</taxon>
        <taxon>Betaproteobacteria</taxon>
        <taxon>Burkholderiales</taxon>
        <taxon>Oxalobacteraceae</taxon>
        <taxon>Telluria group</taxon>
        <taxon>Massilia</taxon>
    </lineage>
</organism>
<feature type="chain" id="PRO_5044964846" description="Carboxylic ester hydrolase" evidence="3">
    <location>
        <begin position="24"/>
        <end position="480"/>
    </location>
</feature>
<name>A0ABT2AAQ8_9BURK</name>
<evidence type="ECO:0000259" key="4">
    <source>
        <dbReference type="Pfam" id="PF00135"/>
    </source>
</evidence>
<proteinExistence type="inferred from homology"/>
<keyword evidence="6" id="KW-1185">Reference proteome</keyword>
<dbReference type="InterPro" id="IPR019826">
    <property type="entry name" value="Carboxylesterase_B_AS"/>
</dbReference>
<gene>
    <name evidence="5" type="ORF">NX782_19020</name>
</gene>
<dbReference type="PANTHER" id="PTHR11559">
    <property type="entry name" value="CARBOXYLESTERASE"/>
    <property type="match status" value="1"/>
</dbReference>
<evidence type="ECO:0000313" key="6">
    <source>
        <dbReference type="Proteomes" id="UP001205560"/>
    </source>
</evidence>
<evidence type="ECO:0000256" key="2">
    <source>
        <dbReference type="ARBA" id="ARBA00022801"/>
    </source>
</evidence>
<protein>
    <recommendedName>
        <fullName evidence="3">Carboxylic ester hydrolase</fullName>
        <ecNumber evidence="3">3.1.1.-</ecNumber>
    </recommendedName>
</protein>
<keyword evidence="3" id="KW-0732">Signal</keyword>
<keyword evidence="2 3" id="KW-0378">Hydrolase</keyword>
<dbReference type="Pfam" id="PF00135">
    <property type="entry name" value="COesterase"/>
    <property type="match status" value="2"/>
</dbReference>
<reference evidence="5 6" key="1">
    <citation type="submission" date="2022-08" db="EMBL/GenBank/DDBJ databases">
        <title>Reclassification of Massilia species as members of the genera Telluria, Duganella, Pseudoduganella, Mokoshia gen. nov. and Zemynaea gen. nov. using orthogonal and non-orthogonal genome-based approaches.</title>
        <authorList>
            <person name="Bowman J.P."/>
        </authorList>
    </citation>
    <scope>NUCLEOTIDE SEQUENCE [LARGE SCALE GENOMIC DNA]</scope>
    <source>
        <strain evidence="5 6">LMG 28164</strain>
    </source>
</reference>
<dbReference type="EC" id="3.1.1.-" evidence="3"/>
<dbReference type="InterPro" id="IPR050309">
    <property type="entry name" value="Type-B_Carboxylest/Lipase"/>
</dbReference>
<comment type="caution">
    <text evidence="5">The sequence shown here is derived from an EMBL/GenBank/DDBJ whole genome shotgun (WGS) entry which is preliminary data.</text>
</comment>
<dbReference type="EMBL" id="JANUGX010000025">
    <property type="protein sequence ID" value="MCS0591284.1"/>
    <property type="molecule type" value="Genomic_DNA"/>
</dbReference>
<evidence type="ECO:0000313" key="5">
    <source>
        <dbReference type="EMBL" id="MCS0591284.1"/>
    </source>
</evidence>
<sequence length="480" mass="49467">MPFAASRTLLAAAIFASAAPAFAAVQTAPLATTEAGKLAGTVEDGVASWKGIPFAAPPVGQLRWRAPQPAAPWSGVRQAVEYAHDCMQLPFASDAAPLGTAPSEDCLYANVWRPAASPGAKANANKLPVLVWIYGGGFVNGGSSPPTYSGARLAKQGVVVVSFNYRLGRFGFFAHPALSRETGDGVLGNYGFMDQLAALQWVKRNVAAFGGDPSQVTIFGESAGGMSVNTLLTSPLAQGLFARAAVLSGGDGGTSPAPLAFVEQAGVNFAARKGIAADDPQALDKLRALPADEVVDGMNLASRPSGDAPTYVGPFADGKLAIDSGRAFAEGRFAKVPVMIGATSADIGGKTGFMVAGARSLAGTLAGQGVPVYAYRFSYVAESLREQGAQHATDIPFFMDTAAIKYGDNTSARDRAMSRAMSTYLVNFAKHGDPNGAGLPAWPRYARASDAIMDFAVAGKPVAGKDPWGSEIDAAQAAKP</sequence>
<feature type="domain" description="Carboxylesterase type B" evidence="4">
    <location>
        <begin position="29"/>
        <end position="347"/>
    </location>
</feature>
<feature type="domain" description="Carboxylesterase type B" evidence="4">
    <location>
        <begin position="353"/>
        <end position="456"/>
    </location>
</feature>
<dbReference type="InterPro" id="IPR029058">
    <property type="entry name" value="AB_hydrolase_fold"/>
</dbReference>
<evidence type="ECO:0000256" key="1">
    <source>
        <dbReference type="ARBA" id="ARBA00005964"/>
    </source>
</evidence>
<dbReference type="InterPro" id="IPR002018">
    <property type="entry name" value="CarbesteraseB"/>
</dbReference>
<dbReference type="RefSeq" id="WP_258847053.1">
    <property type="nucleotide sequence ID" value="NZ_JANUGX010000025.1"/>
</dbReference>